<dbReference type="RefSeq" id="WP_008523216.1">
    <property type="nucleotide sequence ID" value="NZ_CM001376.1"/>
</dbReference>
<dbReference type="InterPro" id="IPR029058">
    <property type="entry name" value="AB_hydrolase_fold"/>
</dbReference>
<reference evidence="4 5" key="1">
    <citation type="submission" date="2011-11" db="EMBL/GenBank/DDBJ databases">
        <title>The Noncontiguous Finished genome of Jonquetella anthropi DSM 22815.</title>
        <authorList>
            <consortium name="US DOE Joint Genome Institute (JGI-PGF)"/>
            <person name="Lucas S."/>
            <person name="Copeland A."/>
            <person name="Lapidus A."/>
            <person name="Glavina del Rio T."/>
            <person name="Dalin E."/>
            <person name="Tice H."/>
            <person name="Bruce D."/>
            <person name="Goodwin L."/>
            <person name="Pitluck S."/>
            <person name="Peters L."/>
            <person name="Mikhailova N."/>
            <person name="Held B."/>
            <person name="Kyrpides N."/>
            <person name="Mavromatis K."/>
            <person name="Ivanova N."/>
            <person name="Markowitz V."/>
            <person name="Cheng J.-F."/>
            <person name="Hugenholtz P."/>
            <person name="Woyke T."/>
            <person name="Wu D."/>
            <person name="Gronow S."/>
            <person name="Wellnitz S."/>
            <person name="Brambilla E."/>
            <person name="Klenk H.-P."/>
            <person name="Eisen J.A."/>
        </authorList>
    </citation>
    <scope>NUCLEOTIDE SEQUENCE [LARGE SCALE GENOMIC DNA]</scope>
    <source>
        <strain evidence="4 5">DSM 22815</strain>
    </source>
</reference>
<dbReference type="EMBL" id="CM001376">
    <property type="protein sequence ID" value="EHM13628.1"/>
    <property type="molecule type" value="Genomic_DNA"/>
</dbReference>
<dbReference type="Proteomes" id="UP000003806">
    <property type="component" value="Chromosome"/>
</dbReference>
<dbReference type="Pfam" id="PF07676">
    <property type="entry name" value="PD40"/>
    <property type="match status" value="1"/>
</dbReference>
<dbReference type="PANTHER" id="PTHR42776">
    <property type="entry name" value="SERINE PEPTIDASE S9 FAMILY MEMBER"/>
    <property type="match status" value="1"/>
</dbReference>
<dbReference type="InterPro" id="IPR001375">
    <property type="entry name" value="Peptidase_S9_cat"/>
</dbReference>
<evidence type="ECO:0000256" key="2">
    <source>
        <dbReference type="ARBA" id="ARBA00022825"/>
    </source>
</evidence>
<dbReference type="SUPFAM" id="SSF82171">
    <property type="entry name" value="DPP6 N-terminal domain-like"/>
    <property type="match status" value="1"/>
</dbReference>
<dbReference type="InterPro" id="IPR011659">
    <property type="entry name" value="WD40"/>
</dbReference>
<gene>
    <name evidence="4" type="ORF">JonanDRAFT_1262</name>
</gene>
<dbReference type="eggNOG" id="COG1506">
    <property type="taxonomic scope" value="Bacteria"/>
</dbReference>
<dbReference type="HOGENOM" id="CLU_008615_2_2_0"/>
<dbReference type="InterPro" id="IPR011042">
    <property type="entry name" value="6-blade_b-propeller_TolB-like"/>
</dbReference>
<protein>
    <submittedName>
        <fullName evidence="4">Dipeptidyl aminopeptidase/acylaminoacyl peptidase</fullName>
    </submittedName>
</protein>
<proteinExistence type="predicted"/>
<accession>H0UM52</accession>
<keyword evidence="5" id="KW-1185">Reference proteome</keyword>
<dbReference type="SUPFAM" id="SSF53474">
    <property type="entry name" value="alpha/beta-Hydrolases"/>
    <property type="match status" value="1"/>
</dbReference>
<dbReference type="OrthoDB" id="108903at2"/>
<evidence type="ECO:0000313" key="5">
    <source>
        <dbReference type="Proteomes" id="UP000003806"/>
    </source>
</evidence>
<organism evidence="4 5">
    <name type="scientific">Jonquetella anthropi DSM 22815</name>
    <dbReference type="NCBI Taxonomy" id="885272"/>
    <lineage>
        <taxon>Bacteria</taxon>
        <taxon>Thermotogati</taxon>
        <taxon>Synergistota</taxon>
        <taxon>Synergistia</taxon>
        <taxon>Synergistales</taxon>
        <taxon>Dethiosulfovibrionaceae</taxon>
        <taxon>Jonquetella</taxon>
    </lineage>
</organism>
<dbReference type="Pfam" id="PF00326">
    <property type="entry name" value="Peptidase_S9"/>
    <property type="match status" value="1"/>
</dbReference>
<dbReference type="STRING" id="885272.JonanDRAFT_1262"/>
<feature type="domain" description="Peptidase S9 prolyl oligopeptidase catalytic" evidence="3">
    <location>
        <begin position="432"/>
        <end position="640"/>
    </location>
</feature>
<dbReference type="GO" id="GO:0006508">
    <property type="term" value="P:proteolysis"/>
    <property type="evidence" value="ECO:0007669"/>
    <property type="project" value="InterPro"/>
</dbReference>
<dbReference type="GO" id="GO:0004177">
    <property type="term" value="F:aminopeptidase activity"/>
    <property type="evidence" value="ECO:0007669"/>
    <property type="project" value="UniProtKB-KW"/>
</dbReference>
<dbReference type="GO" id="GO:0004252">
    <property type="term" value="F:serine-type endopeptidase activity"/>
    <property type="evidence" value="ECO:0007669"/>
    <property type="project" value="TreeGrafter"/>
</dbReference>
<keyword evidence="4" id="KW-0645">Protease</keyword>
<dbReference type="AlphaFoldDB" id="H0UM52"/>
<evidence type="ECO:0000259" key="3">
    <source>
        <dbReference type="Pfam" id="PF00326"/>
    </source>
</evidence>
<name>H0UM52_9BACT</name>
<keyword evidence="1" id="KW-0378">Hydrolase</keyword>
<dbReference type="Gene3D" id="3.40.50.1820">
    <property type="entry name" value="alpha/beta hydrolase"/>
    <property type="match status" value="1"/>
</dbReference>
<evidence type="ECO:0000256" key="1">
    <source>
        <dbReference type="ARBA" id="ARBA00022801"/>
    </source>
</evidence>
<sequence>MARAVQRDDLLSFRFLSRPAVSPDGGTIAFLVHRADKESNRYESNIWTCRLSDGVLRQMTFSGREKFFCWSPDGSSLVFASERTDDEGTVFYRLSLEGGEAQRLFSLPQKAGAVWELPDGRFLVRARWVPSIENPDEANYQIFDQLPFLANGQGYIGSERTGLGVYAPQSGTWKRLTDETFDLASCTMKDDFSQVLAVGCSFTDVKPQTNSVCLFDLADGTSRDLTEGLAMSFSSAGWHGDDVIATGCDRADRGVHKNPTFFKLADSALTPLSPTLDTGLHSTVGSDCRYGQADQTGEFFDDGLGLVYCSTEGFRSFLFRLNADGSSSRLTDLSSVDSFCVRSGVTAFVGMEPNGLQELYVLNGSGVRRLSHFNDAILSELQVQPAHYVSVQSGDVTLDGWYIEPLNCQPGKKYPTILNIHGGPRGVYGDVFFHEMQCWAAQGYGVIFTNPRGSDGRGNDFDDIRGAYGVTDYGDLMAFAEWCAAHLPFVDSDRLGVAGGSYGGFMVNWMVTHTDRFKAACAQRPISNWVSKFGSCDIGYYYVEDQHVGLPWDGRPGPWDDSPLKYAANAKTPLLLIQSSDDFRCEASQSFQMFTAMKVLGVPCRMCFFHGENHELSRSGKPRNRLARLREISRWFDEML</sequence>
<dbReference type="Gene3D" id="2.120.10.30">
    <property type="entry name" value="TolB, C-terminal domain"/>
    <property type="match status" value="1"/>
</dbReference>
<keyword evidence="4" id="KW-0031">Aminopeptidase</keyword>
<keyword evidence="2" id="KW-0720">Serine protease</keyword>
<evidence type="ECO:0000313" key="4">
    <source>
        <dbReference type="EMBL" id="EHM13628.1"/>
    </source>
</evidence>
<dbReference type="PANTHER" id="PTHR42776:SF27">
    <property type="entry name" value="DIPEPTIDYL PEPTIDASE FAMILY MEMBER 6"/>
    <property type="match status" value="1"/>
</dbReference>